<proteinExistence type="predicted"/>
<protein>
    <submittedName>
        <fullName evidence="1">Uncharacterized protein</fullName>
    </submittedName>
</protein>
<sequence length="461" mass="52804">MPIPRFLAGFDSASAMLRANAAFLRGEGFPSLGHPAPLRPIVRATRLLPERAREMFFVVSGATETISPRRTGRIDLEDVSRWVGEEYPERRYPAIAVGSSCGALVHLWVALGVPWLPQTFFVPVRQRVHPDDPSGAMIRGVEPGRALLEANPDVQLHHMHDANQDRLMVRALTYFRYKRRTLGPGYERFLGERLEPGGTIVISDCRRRWGTNRLGPRHVFQHGALGGATEEEFHHGGERVAEYLERYDSPVRRWYGPEPEEKSPEAEWGFEEALAEDVERFAREHGYRVRRLAFDEPESPSPLVADLYRWWYRRRGIEARRLYVESFIVMEPRLVLRTGSVPFWMKFNTETSYRALEQYLDDGEREPYDEILMTLFQNGVEAVGLTKIGEWRRLLAKARVQGDFAGLDAGSHPRDLAHYTTYDNALRRKASEWYPMPDSLTLDEVDGFMAGAGGYEGVRWA</sequence>
<organism evidence="1 2">
    <name type="scientific">Streptomyces alkaliterrae</name>
    <dbReference type="NCBI Taxonomy" id="2213162"/>
    <lineage>
        <taxon>Bacteria</taxon>
        <taxon>Bacillati</taxon>
        <taxon>Actinomycetota</taxon>
        <taxon>Actinomycetes</taxon>
        <taxon>Kitasatosporales</taxon>
        <taxon>Streptomycetaceae</taxon>
        <taxon>Streptomyces</taxon>
    </lineage>
</organism>
<name>A0A7W3ZPW4_9ACTN</name>
<gene>
    <name evidence="1" type="ORF">H3146_22815</name>
</gene>
<reference evidence="2" key="1">
    <citation type="submission" date="2020-05" db="EMBL/GenBank/DDBJ databases">
        <title>Classification of alakaliphilic streptomycetes isolated from an alkaline soil next to Lonar Crater, India and a proposal for the recognition of Streptomyces alkaliterrae sp. nov.</title>
        <authorList>
            <person name="Golinska P."/>
        </authorList>
    </citation>
    <scope>NUCLEOTIDE SEQUENCE [LARGE SCALE GENOMIC DNA]</scope>
    <source>
        <strain evidence="2">OF3</strain>
    </source>
</reference>
<evidence type="ECO:0000313" key="2">
    <source>
        <dbReference type="Proteomes" id="UP000525686"/>
    </source>
</evidence>
<evidence type="ECO:0000313" key="1">
    <source>
        <dbReference type="EMBL" id="MBB1256168.1"/>
    </source>
</evidence>
<dbReference type="EMBL" id="JABJWZ010000307">
    <property type="protein sequence ID" value="MBB1256168.1"/>
    <property type="molecule type" value="Genomic_DNA"/>
</dbReference>
<comment type="caution">
    <text evidence="1">The sequence shown here is derived from an EMBL/GenBank/DDBJ whole genome shotgun (WGS) entry which is preliminary data.</text>
</comment>
<dbReference type="AlphaFoldDB" id="A0A7W3ZPW4"/>
<dbReference type="RefSeq" id="WP_181355315.1">
    <property type="nucleotide sequence ID" value="NZ_JABJWZ010000307.1"/>
</dbReference>
<dbReference type="Proteomes" id="UP000525686">
    <property type="component" value="Unassembled WGS sequence"/>
</dbReference>
<accession>A0A7W3ZPW4</accession>